<evidence type="ECO:0000256" key="6">
    <source>
        <dbReference type="SAM" id="MobiDB-lite"/>
    </source>
</evidence>
<evidence type="ECO:0008006" key="9">
    <source>
        <dbReference type="Google" id="ProtNLM"/>
    </source>
</evidence>
<feature type="compositionally biased region" description="Polar residues" evidence="6">
    <location>
        <begin position="613"/>
        <end position="626"/>
    </location>
</feature>
<comment type="subcellular location">
    <subcellularLocation>
        <location evidence="1">Nucleus</location>
    </subcellularLocation>
</comment>
<evidence type="ECO:0000256" key="5">
    <source>
        <dbReference type="ARBA" id="ARBA00023242"/>
    </source>
</evidence>
<dbReference type="InterPro" id="IPR013907">
    <property type="entry name" value="Sds3"/>
</dbReference>
<accession>A0A9W8LPH9</accession>
<reference evidence="7" key="1">
    <citation type="submission" date="2022-07" db="EMBL/GenBank/DDBJ databases">
        <title>Phylogenomic reconstructions and comparative analyses of Kickxellomycotina fungi.</title>
        <authorList>
            <person name="Reynolds N.K."/>
            <person name="Stajich J.E."/>
            <person name="Barry K."/>
            <person name="Grigoriev I.V."/>
            <person name="Crous P."/>
            <person name="Smith M.E."/>
        </authorList>
    </citation>
    <scope>NUCLEOTIDE SEQUENCE</scope>
    <source>
        <strain evidence="7">NRRL 1565</strain>
    </source>
</reference>
<feature type="compositionally biased region" description="Basic residues" evidence="6">
    <location>
        <begin position="1"/>
        <end position="10"/>
    </location>
</feature>
<gene>
    <name evidence="7" type="ORF">H4R20_005542</name>
</gene>
<feature type="compositionally biased region" description="Basic and acidic residues" evidence="6">
    <location>
        <begin position="214"/>
        <end position="228"/>
    </location>
</feature>
<evidence type="ECO:0000313" key="8">
    <source>
        <dbReference type="Proteomes" id="UP001140094"/>
    </source>
</evidence>
<dbReference type="SMART" id="SM01401">
    <property type="entry name" value="Sds3"/>
    <property type="match status" value="1"/>
</dbReference>
<dbReference type="PANTHER" id="PTHR21964">
    <property type="entry name" value="BREAST CANCER METASTASIS-SUPPRESSOR 1"/>
    <property type="match status" value="1"/>
</dbReference>
<dbReference type="OrthoDB" id="20886at2759"/>
<evidence type="ECO:0000313" key="7">
    <source>
        <dbReference type="EMBL" id="KAJ2796398.1"/>
    </source>
</evidence>
<dbReference type="EMBL" id="JANBUO010001911">
    <property type="protein sequence ID" value="KAJ2796398.1"/>
    <property type="molecule type" value="Genomic_DNA"/>
</dbReference>
<feature type="compositionally biased region" description="Polar residues" evidence="6">
    <location>
        <begin position="20"/>
        <end position="29"/>
    </location>
</feature>
<feature type="region of interest" description="Disordered" evidence="6">
    <location>
        <begin position="281"/>
        <end position="313"/>
    </location>
</feature>
<dbReference type="Gene3D" id="1.20.5.1500">
    <property type="match status" value="1"/>
</dbReference>
<sequence>MAGGRRRRRSSASSNTSNAKGSLNTTAKNSLRPPPPPAKTENADTSEDTSAKADAVRGAIASSGLARLTANDADDPFAYDSELDTLSTVSSRSSISSSNGSLLEQALGISTDGDLHPRQSSSEVGDGTPRAGSVPDGHTAVADQQSHESADMPIHNEDMVGSSNDNTPGSDKDSLATSTVKSGDGRKRRAAKSEGSTATSRSKGARSRRSSSGVKKETTRRNTRRQDNASDNSAVHSNDSDNVESAQQAAPISSTISESDEPADSYVGDAAETTVAAEDIEAAQSKGGDTAKRSSKGSGVEDDEDEDAAADETRRSAALAELTSIEIEFAQLRERLYCERLQQVQIEEDYLLSGQHAEYERCVEELSHNHAQQLEKLRFAHEAWLEQREQVHRTWIRTLNYTSLVQRQELRRRMISSQQRRIWRLRDKRIQEDQRYADRVSTRHGAGAVDEDIALIAQQSSESLLQHRHARRVARTSQRCMVHSRKQRLAVPGLDPAEMDADYAAMDLPVFPREPQAKFRRIFVPPLATEPNQTAGKKRKPRQPRQPRKKPALEKGRSAGGGDTGAMAGAATAAAHDTSRPALSAVSPSAADASPLANNIPARQAASPGFGQARTSRMNGQHSAATSPARILQALPPVAENVPPPPPPTTLSKNAQRSASPPSIASATTVVASASVVSSSEKNQGSNGTSSSSSERNARGSVDIHVPSSNSGALGLKV</sequence>
<feature type="region of interest" description="Disordered" evidence="6">
    <location>
        <begin position="1"/>
        <end position="55"/>
    </location>
</feature>
<evidence type="ECO:0000256" key="2">
    <source>
        <dbReference type="ARBA" id="ARBA00022491"/>
    </source>
</evidence>
<comment type="caution">
    <text evidence="7">The sequence shown here is derived from an EMBL/GenBank/DDBJ whole genome shotgun (WGS) entry which is preliminary data.</text>
</comment>
<feature type="compositionally biased region" description="Basic residues" evidence="6">
    <location>
        <begin position="536"/>
        <end position="550"/>
    </location>
</feature>
<keyword evidence="2" id="KW-0678">Repressor</keyword>
<organism evidence="7 8">
    <name type="scientific">Coemansia guatemalensis</name>
    <dbReference type="NCBI Taxonomy" id="2761395"/>
    <lineage>
        <taxon>Eukaryota</taxon>
        <taxon>Fungi</taxon>
        <taxon>Fungi incertae sedis</taxon>
        <taxon>Zoopagomycota</taxon>
        <taxon>Kickxellomycotina</taxon>
        <taxon>Kickxellomycetes</taxon>
        <taxon>Kickxellales</taxon>
        <taxon>Kickxellaceae</taxon>
        <taxon>Coemansia</taxon>
    </lineage>
</organism>
<feature type="compositionally biased region" description="Low complexity" evidence="6">
    <location>
        <begin position="565"/>
        <end position="597"/>
    </location>
</feature>
<feature type="compositionally biased region" description="Polar residues" evidence="6">
    <location>
        <begin position="161"/>
        <end position="181"/>
    </location>
</feature>
<feature type="region of interest" description="Disordered" evidence="6">
    <location>
        <begin position="525"/>
        <end position="718"/>
    </location>
</feature>
<protein>
    <recommendedName>
        <fullName evidence="9">Sds3-like-domain-containing protein</fullName>
    </recommendedName>
</protein>
<dbReference type="Pfam" id="PF08598">
    <property type="entry name" value="Sds3"/>
    <property type="match status" value="1"/>
</dbReference>
<feature type="compositionally biased region" description="Acidic residues" evidence="6">
    <location>
        <begin position="300"/>
        <end position="310"/>
    </location>
</feature>
<evidence type="ECO:0000256" key="3">
    <source>
        <dbReference type="ARBA" id="ARBA00023015"/>
    </source>
</evidence>
<evidence type="ECO:0000256" key="1">
    <source>
        <dbReference type="ARBA" id="ARBA00004123"/>
    </source>
</evidence>
<proteinExistence type="predicted"/>
<dbReference type="GO" id="GO:0010468">
    <property type="term" value="P:regulation of gene expression"/>
    <property type="evidence" value="ECO:0007669"/>
    <property type="project" value="UniProtKB-ARBA"/>
</dbReference>
<keyword evidence="8" id="KW-1185">Reference proteome</keyword>
<dbReference type="GO" id="GO:0005654">
    <property type="term" value="C:nucleoplasm"/>
    <property type="evidence" value="ECO:0007669"/>
    <property type="project" value="UniProtKB-ARBA"/>
</dbReference>
<evidence type="ECO:0000256" key="4">
    <source>
        <dbReference type="ARBA" id="ARBA00023163"/>
    </source>
</evidence>
<dbReference type="Proteomes" id="UP001140094">
    <property type="component" value="Unassembled WGS sequence"/>
</dbReference>
<feature type="region of interest" description="Disordered" evidence="6">
    <location>
        <begin position="105"/>
        <end position="267"/>
    </location>
</feature>
<dbReference type="AlphaFoldDB" id="A0A9W8LPH9"/>
<keyword evidence="4" id="KW-0804">Transcription</keyword>
<feature type="compositionally biased region" description="Low complexity" evidence="6">
    <location>
        <begin position="658"/>
        <end position="680"/>
    </location>
</feature>
<feature type="compositionally biased region" description="Polar residues" evidence="6">
    <location>
        <begin position="243"/>
        <end position="257"/>
    </location>
</feature>
<feature type="compositionally biased region" description="Basic and acidic residues" evidence="6">
    <location>
        <begin position="145"/>
        <end position="158"/>
    </location>
</feature>
<name>A0A9W8LPH9_9FUNG</name>
<keyword evidence="5" id="KW-0539">Nucleus</keyword>
<keyword evidence="3" id="KW-0805">Transcription regulation</keyword>